<gene>
    <name evidence="1" type="ORF">FA95DRAFT_1578797</name>
</gene>
<organism evidence="1 2">
    <name type="scientific">Auriscalpium vulgare</name>
    <dbReference type="NCBI Taxonomy" id="40419"/>
    <lineage>
        <taxon>Eukaryota</taxon>
        <taxon>Fungi</taxon>
        <taxon>Dikarya</taxon>
        <taxon>Basidiomycota</taxon>
        <taxon>Agaricomycotina</taxon>
        <taxon>Agaricomycetes</taxon>
        <taxon>Russulales</taxon>
        <taxon>Auriscalpiaceae</taxon>
        <taxon>Auriscalpium</taxon>
    </lineage>
</organism>
<comment type="caution">
    <text evidence="1">The sequence shown here is derived from an EMBL/GenBank/DDBJ whole genome shotgun (WGS) entry which is preliminary data.</text>
</comment>
<dbReference type="EMBL" id="MU276901">
    <property type="protein sequence ID" value="KAI0037503.1"/>
    <property type="molecule type" value="Genomic_DNA"/>
</dbReference>
<protein>
    <submittedName>
        <fullName evidence="1">Uncharacterized protein</fullName>
    </submittedName>
</protein>
<reference evidence="1" key="1">
    <citation type="submission" date="2021-02" db="EMBL/GenBank/DDBJ databases">
        <authorList>
            <consortium name="DOE Joint Genome Institute"/>
            <person name="Ahrendt S."/>
            <person name="Looney B.P."/>
            <person name="Miyauchi S."/>
            <person name="Morin E."/>
            <person name="Drula E."/>
            <person name="Courty P.E."/>
            <person name="Chicoki N."/>
            <person name="Fauchery L."/>
            <person name="Kohler A."/>
            <person name="Kuo A."/>
            <person name="Labutti K."/>
            <person name="Pangilinan J."/>
            <person name="Lipzen A."/>
            <person name="Riley R."/>
            <person name="Andreopoulos W."/>
            <person name="He G."/>
            <person name="Johnson J."/>
            <person name="Barry K.W."/>
            <person name="Grigoriev I.V."/>
            <person name="Nagy L."/>
            <person name="Hibbett D."/>
            <person name="Henrissat B."/>
            <person name="Matheny P.B."/>
            <person name="Labbe J."/>
            <person name="Martin F."/>
        </authorList>
    </citation>
    <scope>NUCLEOTIDE SEQUENCE</scope>
    <source>
        <strain evidence="1">FP105234-sp</strain>
    </source>
</reference>
<feature type="non-terminal residue" evidence="1">
    <location>
        <position position="360"/>
    </location>
</feature>
<sequence>MDKANASQEPFSSSQASPELNKSLIFSHSTRPFLTADETFQPVEPIRRSTAGHLDSSTEALAMLDIDTSDDNWHIGRDAAGPLPYPIQPMPPPPPLNTSPTPHHPMTQPSASVDSASSAPARDRVRAPRMTLDERCCTALDTITVRRRGGIETLLLHVFGPTASEQTRKHAERFFSDSEKMSAVLDCWYESPEGREVMQSWMKKHAVEYVKGVVDDEMTTIAAKFQLKLADATPEHLLNFRVDTHVYDVLDSKAPVILSLLKRAMQSDRAAQENTLKRPDTMAAVLAAMMVKHRSQNAQLFACPAGLSLWAAGAPRQVIDILSQLGFSTEYSSIRIARAAVSKRAMELASQTARKRHLLG</sequence>
<dbReference type="Proteomes" id="UP000814033">
    <property type="component" value="Unassembled WGS sequence"/>
</dbReference>
<reference evidence="1" key="2">
    <citation type="journal article" date="2022" name="New Phytol.">
        <title>Evolutionary transition to the ectomycorrhizal habit in the genomes of a hyperdiverse lineage of mushroom-forming fungi.</title>
        <authorList>
            <person name="Looney B."/>
            <person name="Miyauchi S."/>
            <person name="Morin E."/>
            <person name="Drula E."/>
            <person name="Courty P.E."/>
            <person name="Kohler A."/>
            <person name="Kuo A."/>
            <person name="LaButti K."/>
            <person name="Pangilinan J."/>
            <person name="Lipzen A."/>
            <person name="Riley R."/>
            <person name="Andreopoulos W."/>
            <person name="He G."/>
            <person name="Johnson J."/>
            <person name="Nolan M."/>
            <person name="Tritt A."/>
            <person name="Barry K.W."/>
            <person name="Grigoriev I.V."/>
            <person name="Nagy L.G."/>
            <person name="Hibbett D."/>
            <person name="Henrissat B."/>
            <person name="Matheny P.B."/>
            <person name="Labbe J."/>
            <person name="Martin F.M."/>
        </authorList>
    </citation>
    <scope>NUCLEOTIDE SEQUENCE</scope>
    <source>
        <strain evidence="1">FP105234-sp</strain>
    </source>
</reference>
<evidence type="ECO:0000313" key="2">
    <source>
        <dbReference type="Proteomes" id="UP000814033"/>
    </source>
</evidence>
<proteinExistence type="predicted"/>
<name>A0ACB8R0J6_9AGAM</name>
<accession>A0ACB8R0J6</accession>
<evidence type="ECO:0000313" key="1">
    <source>
        <dbReference type="EMBL" id="KAI0037503.1"/>
    </source>
</evidence>
<keyword evidence="2" id="KW-1185">Reference proteome</keyword>